<sequence>MIFFVNNDMKQFDFKHGRKQETGDKKEENVILMVESEDEDFVSSQQEMDVAKMKKVISLELSMVNFSTNMFALIDNVGAARMKAHFSYVCGIQEVDGGE</sequence>
<dbReference type="OrthoDB" id="27832at2759"/>
<gene>
    <name evidence="1" type="ORF">AVEN_266495_1</name>
</gene>
<dbReference type="Proteomes" id="UP000499080">
    <property type="component" value="Unassembled WGS sequence"/>
</dbReference>
<organism evidence="1 2">
    <name type="scientific">Araneus ventricosus</name>
    <name type="common">Orbweaver spider</name>
    <name type="synonym">Epeira ventricosa</name>
    <dbReference type="NCBI Taxonomy" id="182803"/>
    <lineage>
        <taxon>Eukaryota</taxon>
        <taxon>Metazoa</taxon>
        <taxon>Ecdysozoa</taxon>
        <taxon>Arthropoda</taxon>
        <taxon>Chelicerata</taxon>
        <taxon>Arachnida</taxon>
        <taxon>Araneae</taxon>
        <taxon>Araneomorphae</taxon>
        <taxon>Entelegynae</taxon>
        <taxon>Araneoidea</taxon>
        <taxon>Araneidae</taxon>
        <taxon>Araneus</taxon>
    </lineage>
</organism>
<proteinExistence type="predicted"/>
<comment type="caution">
    <text evidence="1">The sequence shown here is derived from an EMBL/GenBank/DDBJ whole genome shotgun (WGS) entry which is preliminary data.</text>
</comment>
<accession>A0A4Y2I3G8</accession>
<evidence type="ECO:0000313" key="2">
    <source>
        <dbReference type="Proteomes" id="UP000499080"/>
    </source>
</evidence>
<protein>
    <submittedName>
        <fullName evidence="1">Uncharacterized protein</fullName>
    </submittedName>
</protein>
<name>A0A4Y2I3G8_ARAVE</name>
<evidence type="ECO:0000313" key="1">
    <source>
        <dbReference type="EMBL" id="GBM72074.1"/>
    </source>
</evidence>
<reference evidence="1 2" key="1">
    <citation type="journal article" date="2019" name="Sci. Rep.">
        <title>Orb-weaving spider Araneus ventricosus genome elucidates the spidroin gene catalogue.</title>
        <authorList>
            <person name="Kono N."/>
            <person name="Nakamura H."/>
            <person name="Ohtoshi R."/>
            <person name="Moran D.A.P."/>
            <person name="Shinohara A."/>
            <person name="Yoshida Y."/>
            <person name="Fujiwara M."/>
            <person name="Mori M."/>
            <person name="Tomita M."/>
            <person name="Arakawa K."/>
        </authorList>
    </citation>
    <scope>NUCLEOTIDE SEQUENCE [LARGE SCALE GENOMIC DNA]</scope>
</reference>
<keyword evidence="2" id="KW-1185">Reference proteome</keyword>
<dbReference type="AlphaFoldDB" id="A0A4Y2I3G8"/>
<dbReference type="EMBL" id="BGPR01002354">
    <property type="protein sequence ID" value="GBM72074.1"/>
    <property type="molecule type" value="Genomic_DNA"/>
</dbReference>